<feature type="domain" description="ThuA-like" evidence="1">
    <location>
        <begin position="55"/>
        <end position="274"/>
    </location>
</feature>
<evidence type="ECO:0000313" key="2">
    <source>
        <dbReference type="EMBL" id="TKT90566.1"/>
    </source>
</evidence>
<dbReference type="Proteomes" id="UP000304900">
    <property type="component" value="Unassembled WGS sequence"/>
</dbReference>
<dbReference type="InterPro" id="IPR029010">
    <property type="entry name" value="ThuA-like"/>
</dbReference>
<organism evidence="2 3">
    <name type="scientific">Dyadobacter frigoris</name>
    <dbReference type="NCBI Taxonomy" id="2576211"/>
    <lineage>
        <taxon>Bacteria</taxon>
        <taxon>Pseudomonadati</taxon>
        <taxon>Bacteroidota</taxon>
        <taxon>Cytophagia</taxon>
        <taxon>Cytophagales</taxon>
        <taxon>Spirosomataceae</taxon>
        <taxon>Dyadobacter</taxon>
    </lineage>
</organism>
<evidence type="ECO:0000313" key="3">
    <source>
        <dbReference type="Proteomes" id="UP000304900"/>
    </source>
</evidence>
<dbReference type="SUPFAM" id="SSF52317">
    <property type="entry name" value="Class I glutamine amidotransferase-like"/>
    <property type="match status" value="1"/>
</dbReference>
<reference evidence="2 3" key="1">
    <citation type="submission" date="2019-05" db="EMBL/GenBank/DDBJ databases">
        <title>Dyadobacter AR-3-8 sp. nov., isolated from arctic soil.</title>
        <authorList>
            <person name="Chaudhary D.K."/>
        </authorList>
    </citation>
    <scope>NUCLEOTIDE SEQUENCE [LARGE SCALE GENOMIC DNA]</scope>
    <source>
        <strain evidence="2 3">AR-3-8</strain>
    </source>
</reference>
<dbReference type="Gene3D" id="3.40.50.880">
    <property type="match status" value="1"/>
</dbReference>
<dbReference type="Pfam" id="PF06283">
    <property type="entry name" value="ThuA"/>
    <property type="match status" value="1"/>
</dbReference>
<comment type="caution">
    <text evidence="2">The sequence shown here is derived from an EMBL/GenBank/DDBJ whole genome shotgun (WGS) entry which is preliminary data.</text>
</comment>
<dbReference type="EMBL" id="SZVO01000009">
    <property type="protein sequence ID" value="TKT90566.1"/>
    <property type="molecule type" value="Genomic_DNA"/>
</dbReference>
<proteinExistence type="predicted"/>
<keyword evidence="3" id="KW-1185">Reference proteome</keyword>
<protein>
    <submittedName>
        <fullName evidence="2">ThuA domain-containing protein</fullName>
    </submittedName>
</protein>
<dbReference type="InterPro" id="IPR029062">
    <property type="entry name" value="Class_I_gatase-like"/>
</dbReference>
<sequence length="302" mass="34075">MTLTKNLFCFLIFIITMIGFPADSQRNIKSESRKKVIFIASVDSHPKGQHEYNGGISFLAQKLKQAMPDIDTAVFHNGWPKNPNALQDASTIVIFSEGAQGHIIIPHLSEIENLMNKGTGLVMLHFTLEIPKGPDADKVRDLVGGYFETDWSVNPFWTPDVKKLPHHPTTNGVKPFAVQDEWYYHIRFVKDMKNITPILEVLPPDSTLSRPEGTHTNNQFVKEAVLKNKEPQIIAWAYERPAGGSGFGFTGGHTHANWKNDNFRMLVLNSILWTARIKVPKNGIRTKTPELEELDKLTKPVQ</sequence>
<name>A0A4U6D1S8_9BACT</name>
<dbReference type="RefSeq" id="WP_137341734.1">
    <property type="nucleotide sequence ID" value="NZ_BSQH01000002.1"/>
</dbReference>
<accession>A0A4U6D1S8</accession>
<dbReference type="OrthoDB" id="189183at2"/>
<evidence type="ECO:0000259" key="1">
    <source>
        <dbReference type="Pfam" id="PF06283"/>
    </source>
</evidence>
<gene>
    <name evidence="2" type="ORF">FDK13_19770</name>
</gene>
<dbReference type="AlphaFoldDB" id="A0A4U6D1S8"/>